<dbReference type="GO" id="GO:0005813">
    <property type="term" value="C:centrosome"/>
    <property type="evidence" value="ECO:0007669"/>
    <property type="project" value="TreeGrafter"/>
</dbReference>
<name>A0A9P0AYI7_BRAAE</name>
<feature type="compositionally biased region" description="Polar residues" evidence="2">
    <location>
        <begin position="841"/>
        <end position="855"/>
    </location>
</feature>
<feature type="coiled-coil region" evidence="1">
    <location>
        <begin position="190"/>
        <end position="217"/>
    </location>
</feature>
<accession>A0A9P0AYI7</accession>
<dbReference type="PANTHER" id="PTHR34439">
    <property type="entry name" value="CENTROBIN"/>
    <property type="match status" value="1"/>
</dbReference>
<dbReference type="InterPro" id="IPR038923">
    <property type="entry name" value="Centrobin"/>
</dbReference>
<feature type="region of interest" description="Disordered" evidence="2">
    <location>
        <begin position="119"/>
        <end position="143"/>
    </location>
</feature>
<dbReference type="GO" id="GO:0005814">
    <property type="term" value="C:centriole"/>
    <property type="evidence" value="ECO:0007669"/>
    <property type="project" value="TreeGrafter"/>
</dbReference>
<dbReference type="EMBL" id="OV121134">
    <property type="protein sequence ID" value="CAH0553287.1"/>
    <property type="molecule type" value="Genomic_DNA"/>
</dbReference>
<evidence type="ECO:0000313" key="3">
    <source>
        <dbReference type="EMBL" id="CAH0553287.1"/>
    </source>
</evidence>
<feature type="coiled-coil region" evidence="1">
    <location>
        <begin position="539"/>
        <end position="659"/>
    </location>
</feature>
<reference evidence="3" key="1">
    <citation type="submission" date="2021-12" db="EMBL/GenBank/DDBJ databases">
        <authorList>
            <person name="King R."/>
        </authorList>
    </citation>
    <scope>NUCLEOTIDE SEQUENCE</scope>
</reference>
<evidence type="ECO:0008006" key="5">
    <source>
        <dbReference type="Google" id="ProtNLM"/>
    </source>
</evidence>
<feature type="coiled-coil region" evidence="1">
    <location>
        <begin position="687"/>
        <end position="728"/>
    </location>
</feature>
<keyword evidence="4" id="KW-1185">Reference proteome</keyword>
<evidence type="ECO:0000256" key="2">
    <source>
        <dbReference type="SAM" id="MobiDB-lite"/>
    </source>
</evidence>
<dbReference type="OrthoDB" id="8190486at2759"/>
<dbReference type="GO" id="GO:1902410">
    <property type="term" value="P:mitotic cytokinetic process"/>
    <property type="evidence" value="ECO:0007669"/>
    <property type="project" value="TreeGrafter"/>
</dbReference>
<dbReference type="AlphaFoldDB" id="A0A9P0AYI7"/>
<keyword evidence="1" id="KW-0175">Coiled coil</keyword>
<evidence type="ECO:0000313" key="4">
    <source>
        <dbReference type="Proteomes" id="UP001154078"/>
    </source>
</evidence>
<organism evidence="3 4">
    <name type="scientific">Brassicogethes aeneus</name>
    <name type="common">Rape pollen beetle</name>
    <name type="synonym">Meligethes aeneus</name>
    <dbReference type="NCBI Taxonomy" id="1431903"/>
    <lineage>
        <taxon>Eukaryota</taxon>
        <taxon>Metazoa</taxon>
        <taxon>Ecdysozoa</taxon>
        <taxon>Arthropoda</taxon>
        <taxon>Hexapoda</taxon>
        <taxon>Insecta</taxon>
        <taxon>Pterygota</taxon>
        <taxon>Neoptera</taxon>
        <taxon>Endopterygota</taxon>
        <taxon>Coleoptera</taxon>
        <taxon>Polyphaga</taxon>
        <taxon>Cucujiformia</taxon>
        <taxon>Nitidulidae</taxon>
        <taxon>Meligethinae</taxon>
        <taxon>Brassicogethes</taxon>
    </lineage>
</organism>
<feature type="compositionally biased region" description="Basic residues" evidence="2">
    <location>
        <begin position="126"/>
        <end position="137"/>
    </location>
</feature>
<feature type="region of interest" description="Disordered" evidence="2">
    <location>
        <begin position="836"/>
        <end position="869"/>
    </location>
</feature>
<protein>
    <recommendedName>
        <fullName evidence="5">Centrobin</fullName>
    </recommendedName>
</protein>
<evidence type="ECO:0000256" key="1">
    <source>
        <dbReference type="SAM" id="Coils"/>
    </source>
</evidence>
<dbReference type="PANTHER" id="PTHR34439:SF1">
    <property type="entry name" value="CENTROBIN"/>
    <property type="match status" value="1"/>
</dbReference>
<dbReference type="GO" id="GO:0051299">
    <property type="term" value="P:centrosome separation"/>
    <property type="evidence" value="ECO:0007669"/>
    <property type="project" value="TreeGrafter"/>
</dbReference>
<sequence>MSETDDTDDLLLIPPDFFTIDTDPVNHNLSPFYGIIDNLVTKVINLQDRVHTIENNSDISLIGSSLDLTSKENSYRMADFRKYNSTDDLYYSHSTQSTPMKSPSKFRLNSLPASPNLNSFSPKKAFSNRKSPRKRTHYTNDFNEGGGEMLSEIDQFLTKVKTIQHYNAARNLEKEFSERNDNKLNGNMQMDEVEEMLKEIDIQKKHIECRIKSKEEEIMAKEIANTKQATWRCGDNESTVPDYILVSKNKNPEMELNKKSIFVPYLSENTNKKELKIKTPDTSSSSESTQATAFYNCKGNNDLLNNPLHSNAMNILNMHKQLEDSMEETINKSKENNKIMQNKYQPNNHLELISLADIWNPNRAENNSTIKNKLHEENLRRQHCEMLITELHQRNLELQQKMTVALKVDQAKDNALSQLKEILNQVSIKLDNSMKDKVELEKEMQAIKLQSEAKIEEARQTVIYHEKEAAKAINFAQGNNGKITLLENKCTKLTNELSSIESQCHTVKDNYCQEVNKNMQLNDLLGSKEIELLENINLLHQARQEISECKGTIESCQNEISKMREECESLQRALAYERKQQSSIYEQQKILIEQLEKKSKNEKQLKEEVNKTKELLEANKSELRNFYQGQVEMLVQTKLKEFQNQLDKAEETFKEEIRKKELQVAKNAAIHMQSLTEKCSLEIKLMEEKHQEEIKLFQIKLMQYKEELIALKAKIEQMKMKKMQQAQQLQKIMESQWNETLKIIKSGKSPTPTYYEQLNSLKTRSYNNLEEVLSQDEQCASDANQAKSQQEKKYENAKKENCVDKYENVDNVLMQTPVSSRAPLNENDLQKIVQMLISKGPDTQGSKTTEKSSPTKPDWQHPVRSRKPR</sequence>
<dbReference type="GO" id="GO:0007099">
    <property type="term" value="P:centriole replication"/>
    <property type="evidence" value="ECO:0007669"/>
    <property type="project" value="InterPro"/>
</dbReference>
<proteinExistence type="predicted"/>
<gene>
    <name evidence="3" type="ORF">MELIAE_LOCUS5327</name>
</gene>
<dbReference type="GO" id="GO:1902017">
    <property type="term" value="P:regulation of cilium assembly"/>
    <property type="evidence" value="ECO:0007669"/>
    <property type="project" value="InterPro"/>
</dbReference>
<dbReference type="Proteomes" id="UP001154078">
    <property type="component" value="Chromosome 3"/>
</dbReference>
<feature type="coiled-coil region" evidence="1">
    <location>
        <begin position="423"/>
        <end position="457"/>
    </location>
</feature>